<keyword evidence="11" id="KW-1133">Transmembrane helix</keyword>
<dbReference type="InterPro" id="IPR001245">
    <property type="entry name" value="Ser-Thr/Tyr_kinase_cat_dom"/>
</dbReference>
<dbReference type="PROSITE" id="PS00109">
    <property type="entry name" value="PROTEIN_KINASE_TYR"/>
    <property type="match status" value="1"/>
</dbReference>
<keyword evidence="15" id="KW-1185">Reference proteome</keyword>
<evidence type="ECO:0000259" key="13">
    <source>
        <dbReference type="PROSITE" id="PS50011"/>
    </source>
</evidence>
<keyword evidence="7 11" id="KW-0472">Membrane</keyword>
<evidence type="ECO:0000256" key="4">
    <source>
        <dbReference type="ARBA" id="ARBA00022741"/>
    </source>
</evidence>
<feature type="region of interest" description="Disordered" evidence="10">
    <location>
        <begin position="879"/>
        <end position="902"/>
    </location>
</feature>
<accession>A0AAV5UXK2</accession>
<dbReference type="InterPro" id="IPR000719">
    <property type="entry name" value="Prot_kinase_dom"/>
</dbReference>
<dbReference type="AlphaFoldDB" id="A0AAV5UXK2"/>
<dbReference type="Gene3D" id="1.10.510.10">
    <property type="entry name" value="Transferase(Phosphotransferase) domain 1"/>
    <property type="match status" value="1"/>
</dbReference>
<comment type="subcellular location">
    <subcellularLocation>
        <location evidence="1">Endomembrane system</location>
    </subcellularLocation>
</comment>
<dbReference type="GO" id="GO:0005524">
    <property type="term" value="F:ATP binding"/>
    <property type="evidence" value="ECO:0007669"/>
    <property type="project" value="UniProtKB-KW"/>
</dbReference>
<keyword evidence="5" id="KW-0418">Kinase</keyword>
<keyword evidence="6" id="KW-0067">ATP-binding</keyword>
<comment type="catalytic activity">
    <reaction evidence="9">
        <text>L-tyrosyl-[protein] + ATP = O-phospho-L-tyrosyl-[protein] + ADP + H(+)</text>
        <dbReference type="Rhea" id="RHEA:10596"/>
        <dbReference type="Rhea" id="RHEA-COMP:10136"/>
        <dbReference type="Rhea" id="RHEA-COMP:20101"/>
        <dbReference type="ChEBI" id="CHEBI:15378"/>
        <dbReference type="ChEBI" id="CHEBI:30616"/>
        <dbReference type="ChEBI" id="CHEBI:46858"/>
        <dbReference type="ChEBI" id="CHEBI:61978"/>
        <dbReference type="ChEBI" id="CHEBI:456216"/>
        <dbReference type="EC" id="2.7.10.1"/>
    </reaction>
</comment>
<dbReference type="PROSITE" id="PS50011">
    <property type="entry name" value="PROTEIN_KINASE_DOM"/>
    <property type="match status" value="1"/>
</dbReference>
<gene>
    <name evidence="14" type="ORF">PFISCL1PPCAC_2200</name>
</gene>
<dbReference type="EC" id="2.7.10.1" evidence="2"/>
<dbReference type="CDD" id="cd00192">
    <property type="entry name" value="PTKc"/>
    <property type="match status" value="1"/>
</dbReference>
<organism evidence="14 15">
    <name type="scientific">Pristionchus fissidentatus</name>
    <dbReference type="NCBI Taxonomy" id="1538716"/>
    <lineage>
        <taxon>Eukaryota</taxon>
        <taxon>Metazoa</taxon>
        <taxon>Ecdysozoa</taxon>
        <taxon>Nematoda</taxon>
        <taxon>Chromadorea</taxon>
        <taxon>Rhabditida</taxon>
        <taxon>Rhabditina</taxon>
        <taxon>Diplogasteromorpha</taxon>
        <taxon>Diplogasteroidea</taxon>
        <taxon>Neodiplogasteridae</taxon>
        <taxon>Pristionchus</taxon>
    </lineage>
</organism>
<feature type="region of interest" description="Disordered" evidence="10">
    <location>
        <begin position="922"/>
        <end position="960"/>
    </location>
</feature>
<name>A0AAV5UXK2_9BILA</name>
<keyword evidence="4" id="KW-0547">Nucleotide-binding</keyword>
<evidence type="ECO:0000256" key="10">
    <source>
        <dbReference type="SAM" id="MobiDB-lite"/>
    </source>
</evidence>
<evidence type="ECO:0000256" key="3">
    <source>
        <dbReference type="ARBA" id="ARBA00022679"/>
    </source>
</evidence>
<feature type="signal peptide" evidence="12">
    <location>
        <begin position="1"/>
        <end position="20"/>
    </location>
</feature>
<proteinExistence type="predicted"/>
<dbReference type="Proteomes" id="UP001432322">
    <property type="component" value="Unassembled WGS sequence"/>
</dbReference>
<evidence type="ECO:0000256" key="7">
    <source>
        <dbReference type="ARBA" id="ARBA00023136"/>
    </source>
</evidence>
<dbReference type="InterPro" id="IPR011009">
    <property type="entry name" value="Kinase-like_dom_sf"/>
</dbReference>
<evidence type="ECO:0000256" key="11">
    <source>
        <dbReference type="SAM" id="Phobius"/>
    </source>
</evidence>
<dbReference type="PANTHER" id="PTHR24416:SF488">
    <property type="entry name" value="PROTEIN KINASE DOMAIN-CONTAINING PROTEIN"/>
    <property type="match status" value="1"/>
</dbReference>
<keyword evidence="12" id="KW-0732">Signal</keyword>
<dbReference type="GO" id="GO:0043235">
    <property type="term" value="C:receptor complex"/>
    <property type="evidence" value="ECO:0007669"/>
    <property type="project" value="TreeGrafter"/>
</dbReference>
<dbReference type="GO" id="GO:0012505">
    <property type="term" value="C:endomembrane system"/>
    <property type="evidence" value="ECO:0007669"/>
    <property type="project" value="UniProtKB-SubCell"/>
</dbReference>
<evidence type="ECO:0000256" key="2">
    <source>
        <dbReference type="ARBA" id="ARBA00011902"/>
    </source>
</evidence>
<reference evidence="14" key="1">
    <citation type="submission" date="2023-10" db="EMBL/GenBank/DDBJ databases">
        <title>Genome assembly of Pristionchus species.</title>
        <authorList>
            <person name="Yoshida K."/>
            <person name="Sommer R.J."/>
        </authorList>
    </citation>
    <scope>NUCLEOTIDE SEQUENCE</scope>
    <source>
        <strain evidence="14">RS5133</strain>
    </source>
</reference>
<dbReference type="SUPFAM" id="SSF56112">
    <property type="entry name" value="Protein kinase-like (PK-like)"/>
    <property type="match status" value="1"/>
</dbReference>
<keyword evidence="8" id="KW-0829">Tyrosine-protein kinase</keyword>
<evidence type="ECO:0000256" key="9">
    <source>
        <dbReference type="ARBA" id="ARBA00051243"/>
    </source>
</evidence>
<sequence length="1058" mass="119004">MVKLNSIIFILLFASFTVRAQFCASTASAKESKSETVDCSLAQSAHKLKLTDFTQYTENKCNVAFILDLGSEFVSEVDYEVIMLFINIIATNCFKKGIGFQVTAYPLFNPDAKMTCCSVKMCQQAIGFMHYDVFVPPYGDTSPIVQEDDNQAFTKTLSDELKEVNSVRCAYNSAILLSNRLFNLVDPDALRDEIQIVIDNVCLTFTQVIFGRGEDITWEQVDEVYGNLSSQKFLVPNLYCLDKITDCISPCGSKSAEECRNLDLTTCDYPTVPTLAPSTSTTTANPEFAQYWHVIYVFAISNRTTTAQFNNIVQYIGSPIKECKVRSTITNNELLVRFLAPRGEDSLWISDLSTVDDYLNKIRLDEIVVPGGPEAYDSETTDLMWKALGITVYFDNGGRTPRITLVSDFASLKFIDEYQRNDKNLLLKLGQYDFQIITFDEEVAEIYRNHSFKNSDIHVDEGFDTSNPIPMCDRPPGNVFWPGPGPGTTTILFIIIGSCLGLMMLLVVATIVFRQKYIWMERLHAMKRDGLHLSGDHHDDDIIDYWEISWEDLIVKNDRLGHGAYGQVFRGKLRGSSPGVEHFFRPEDRMNYVNCDVAIKMLPAAASDRAREEFLREIDMMKSMGYNEHIVNMLGCITTHKRIGLVLEYCAQGDLARILKVKKADLEVSRSIDNQLDCTKQFLQYGWQIAHGMEFLHKQGIIHRDLAARNVLVDVWGNAKVGDFGLCVRSDEHLSPPQTPTTPTEKDRSFSVAAGEGRLPIKWLAIECLQYHKFTHKSDVWSFGIVLFEMYSLGESPFSDIDPSDLLEYLLGGGRPPRPLITCDKMFEVMTRCWSEDPDARPSFGELLTIMAILIEQSTEGYGYLQLIKTSETYKSLTVPETNDKKRSGTGGSNRSAADKEKDKFLHPWKKLAATLKARSVFAPSSSDNNKNTVPPQPNVPTITINEPSTSTGDNLSSRISPDIISRLRSKVSFRQPNEVSASNHDLPSTSTEPRESRERSSAFTRSTPKLNLFVNSKILGKNLTGAVPQLNDQPDISRVKFMPNGYLGDRTVSCFFL</sequence>
<dbReference type="GO" id="GO:0005886">
    <property type="term" value="C:plasma membrane"/>
    <property type="evidence" value="ECO:0007669"/>
    <property type="project" value="TreeGrafter"/>
</dbReference>
<dbReference type="SMART" id="SM00219">
    <property type="entry name" value="TyrKc"/>
    <property type="match status" value="1"/>
</dbReference>
<dbReference type="GO" id="GO:0004714">
    <property type="term" value="F:transmembrane receptor protein tyrosine kinase activity"/>
    <property type="evidence" value="ECO:0007669"/>
    <property type="project" value="UniProtKB-EC"/>
</dbReference>
<feature type="compositionally biased region" description="Polar residues" evidence="10">
    <location>
        <begin position="923"/>
        <end position="960"/>
    </location>
</feature>
<dbReference type="InterPro" id="IPR008266">
    <property type="entry name" value="Tyr_kinase_AS"/>
</dbReference>
<evidence type="ECO:0000313" key="14">
    <source>
        <dbReference type="EMBL" id="GMT10903.1"/>
    </source>
</evidence>
<protein>
    <recommendedName>
        <fullName evidence="2">receptor protein-tyrosine kinase</fullName>
        <ecNumber evidence="2">2.7.10.1</ecNumber>
    </recommendedName>
</protein>
<feature type="region of interest" description="Disordered" evidence="10">
    <location>
        <begin position="975"/>
        <end position="1005"/>
    </location>
</feature>
<feature type="compositionally biased region" description="Polar residues" evidence="10">
    <location>
        <begin position="975"/>
        <end position="987"/>
    </location>
</feature>
<evidence type="ECO:0000256" key="8">
    <source>
        <dbReference type="ARBA" id="ARBA00023137"/>
    </source>
</evidence>
<evidence type="ECO:0000313" key="15">
    <source>
        <dbReference type="Proteomes" id="UP001432322"/>
    </source>
</evidence>
<dbReference type="InterPro" id="IPR050122">
    <property type="entry name" value="RTK"/>
</dbReference>
<evidence type="ECO:0000256" key="12">
    <source>
        <dbReference type="SAM" id="SignalP"/>
    </source>
</evidence>
<dbReference type="EMBL" id="BTSY01000001">
    <property type="protein sequence ID" value="GMT10903.1"/>
    <property type="molecule type" value="Genomic_DNA"/>
</dbReference>
<comment type="caution">
    <text evidence="14">The sequence shown here is derived from an EMBL/GenBank/DDBJ whole genome shotgun (WGS) entry which is preliminary data.</text>
</comment>
<keyword evidence="3" id="KW-0808">Transferase</keyword>
<dbReference type="GO" id="GO:0007169">
    <property type="term" value="P:cell surface receptor protein tyrosine kinase signaling pathway"/>
    <property type="evidence" value="ECO:0007669"/>
    <property type="project" value="TreeGrafter"/>
</dbReference>
<dbReference type="GO" id="GO:0061564">
    <property type="term" value="P:axon development"/>
    <property type="evidence" value="ECO:0007669"/>
    <property type="project" value="UniProtKB-ARBA"/>
</dbReference>
<evidence type="ECO:0000256" key="1">
    <source>
        <dbReference type="ARBA" id="ARBA00004308"/>
    </source>
</evidence>
<feature type="domain" description="Protein kinase" evidence="13">
    <location>
        <begin position="554"/>
        <end position="854"/>
    </location>
</feature>
<dbReference type="Gene3D" id="3.30.200.20">
    <property type="entry name" value="Phosphorylase Kinase, domain 1"/>
    <property type="match status" value="1"/>
</dbReference>
<keyword evidence="11" id="KW-0812">Transmembrane</keyword>
<dbReference type="PANTHER" id="PTHR24416">
    <property type="entry name" value="TYROSINE-PROTEIN KINASE RECEPTOR"/>
    <property type="match status" value="1"/>
</dbReference>
<dbReference type="Pfam" id="PF07714">
    <property type="entry name" value="PK_Tyr_Ser-Thr"/>
    <property type="match status" value="1"/>
</dbReference>
<evidence type="ECO:0000256" key="5">
    <source>
        <dbReference type="ARBA" id="ARBA00022777"/>
    </source>
</evidence>
<dbReference type="PRINTS" id="PR00109">
    <property type="entry name" value="TYRKINASE"/>
</dbReference>
<feature type="transmembrane region" description="Helical" evidence="11">
    <location>
        <begin position="491"/>
        <end position="513"/>
    </location>
</feature>
<evidence type="ECO:0000256" key="6">
    <source>
        <dbReference type="ARBA" id="ARBA00022840"/>
    </source>
</evidence>
<feature type="chain" id="PRO_5043775394" description="receptor protein-tyrosine kinase" evidence="12">
    <location>
        <begin position="21"/>
        <end position="1058"/>
    </location>
</feature>
<dbReference type="GO" id="GO:0048680">
    <property type="term" value="P:positive regulation of axon regeneration"/>
    <property type="evidence" value="ECO:0007669"/>
    <property type="project" value="UniProtKB-ARBA"/>
</dbReference>
<dbReference type="InterPro" id="IPR020635">
    <property type="entry name" value="Tyr_kinase_cat_dom"/>
</dbReference>
<dbReference type="FunFam" id="1.10.510.10:FF:001512">
    <property type="entry name" value="Receptor tyrosine-protein kinase erbB-2"/>
    <property type="match status" value="1"/>
</dbReference>